<dbReference type="Proteomes" id="UP000838763">
    <property type="component" value="Unassembled WGS sequence"/>
</dbReference>
<name>A0A9P1MCZ8_9PEZI</name>
<dbReference type="Gene3D" id="3.90.1200.10">
    <property type="match status" value="1"/>
</dbReference>
<proteinExistence type="predicted"/>
<organism evidence="2 3">
    <name type="scientific">Parascedosporium putredinis</name>
    <dbReference type="NCBI Taxonomy" id="1442378"/>
    <lineage>
        <taxon>Eukaryota</taxon>
        <taxon>Fungi</taxon>
        <taxon>Dikarya</taxon>
        <taxon>Ascomycota</taxon>
        <taxon>Pezizomycotina</taxon>
        <taxon>Sordariomycetes</taxon>
        <taxon>Hypocreomycetidae</taxon>
        <taxon>Microascales</taxon>
        <taxon>Microascaceae</taxon>
        <taxon>Parascedosporium</taxon>
    </lineage>
</organism>
<evidence type="ECO:0000313" key="2">
    <source>
        <dbReference type="EMBL" id="CAI4216298.1"/>
    </source>
</evidence>
<dbReference type="EMBL" id="CALLCH030000015">
    <property type="protein sequence ID" value="CAI4216298.1"/>
    <property type="molecule type" value="Genomic_DNA"/>
</dbReference>
<evidence type="ECO:0000259" key="1">
    <source>
        <dbReference type="Pfam" id="PF01636"/>
    </source>
</evidence>
<reference evidence="2" key="1">
    <citation type="submission" date="2022-11" db="EMBL/GenBank/DDBJ databases">
        <authorList>
            <person name="Scott C."/>
            <person name="Bruce N."/>
        </authorList>
    </citation>
    <scope>NUCLEOTIDE SEQUENCE</scope>
</reference>
<dbReference type="InterPro" id="IPR011009">
    <property type="entry name" value="Kinase-like_dom_sf"/>
</dbReference>
<dbReference type="SUPFAM" id="SSF56112">
    <property type="entry name" value="Protein kinase-like (PK-like)"/>
    <property type="match status" value="1"/>
</dbReference>
<gene>
    <name evidence="2" type="ORF">PPNO1_LOCUS5955</name>
</gene>
<dbReference type="InterPro" id="IPR002575">
    <property type="entry name" value="Aminoglycoside_PTrfase"/>
</dbReference>
<keyword evidence="3" id="KW-1185">Reference proteome</keyword>
<evidence type="ECO:0000313" key="3">
    <source>
        <dbReference type="Proteomes" id="UP000838763"/>
    </source>
</evidence>
<dbReference type="OrthoDB" id="2831558at2759"/>
<accession>A0A9P1MCZ8</accession>
<comment type="caution">
    <text evidence="2">The sequence shown here is derived from an EMBL/GenBank/DDBJ whole genome shotgun (WGS) entry which is preliminary data.</text>
</comment>
<dbReference type="AlphaFoldDB" id="A0A9P1MCZ8"/>
<dbReference type="PANTHER" id="PTHR21310:SF13">
    <property type="entry name" value="AMINOGLYCOSIDE PHOSPHOTRANSFERASE DOMAIN-CONTAINING PROTEIN"/>
    <property type="match status" value="1"/>
</dbReference>
<sequence>MASETPIPIKVQPSAPRALVQAERERSRWIDWITIGNIFVGQGDFDSLRTWKRQPTAGDAEIIILDAMGRGLLPMSKDVRVKHFQSGAFNILFELNCPDWKDKTTILRISMPYDPWYKTESEVATMMYAARSGVPIPCCLFFDSSGKNPFRLEWMILAKVDKAISLQVSFNRDHQNNAVFNKAKAAGHILLRDVAKFSRNLEATKFDKIGSLYYNWDDNLFYVGPIVDTRFLGKYTYRFSIGNRGPFKSCQDYLQSILQTRHRAGIYDGAQATDANTRMAIQLRACASFAFGAAVLARFKATAAKYEKNLDPENGPFHGSWAYVQHDDLHMGNVLIRPTNCGLASLIDWEQCKILPPFLRRNHGIPKLNDDYHKLGFRAVQGTEGLACQISPPLVSGSPREVLWRPSRLLLPLMSPT</sequence>
<protein>
    <recommendedName>
        <fullName evidence="1">Aminoglycoside phosphotransferase domain-containing protein</fullName>
    </recommendedName>
</protein>
<dbReference type="Pfam" id="PF01636">
    <property type="entry name" value="APH"/>
    <property type="match status" value="1"/>
</dbReference>
<dbReference type="InterPro" id="IPR051678">
    <property type="entry name" value="AGP_Transferase"/>
</dbReference>
<dbReference type="PANTHER" id="PTHR21310">
    <property type="entry name" value="AMINOGLYCOSIDE PHOSPHOTRANSFERASE-RELATED-RELATED"/>
    <property type="match status" value="1"/>
</dbReference>
<feature type="domain" description="Aminoglycoside phosphotransferase" evidence="1">
    <location>
        <begin position="284"/>
        <end position="357"/>
    </location>
</feature>